<reference evidence="1 2" key="1">
    <citation type="submission" date="2022-06" db="EMBL/GenBank/DDBJ databases">
        <title>Isolation of gut microbiota from human fecal samples.</title>
        <authorList>
            <person name="Pamer E.G."/>
            <person name="Barat B."/>
            <person name="Waligurski E."/>
            <person name="Medina S."/>
            <person name="Paddock L."/>
            <person name="Mostad J."/>
        </authorList>
    </citation>
    <scope>NUCLEOTIDE SEQUENCE [LARGE SCALE GENOMIC DNA]</scope>
    <source>
        <strain evidence="1 2">DFI.7.95</strain>
    </source>
</reference>
<sequence length="99" mass="11105">MITPEGIREIAQSILDLVDYAEVQMKAEAEQLQLYRTSIDVDTLKVFIMLDDTVVGDIQNIKLIGRSGKVLLENPQEIVKNETKGLLVVFSIKVMEVAE</sequence>
<comment type="caution">
    <text evidence="1">The sequence shown here is derived from an EMBL/GenBank/DDBJ whole genome shotgun (WGS) entry which is preliminary data.</text>
</comment>
<organism evidence="1 2">
    <name type="scientific">Tissierella carlieri</name>
    <dbReference type="NCBI Taxonomy" id="689904"/>
    <lineage>
        <taxon>Bacteria</taxon>
        <taxon>Bacillati</taxon>
        <taxon>Bacillota</taxon>
        <taxon>Tissierellia</taxon>
        <taxon>Tissierellales</taxon>
        <taxon>Tissierellaceae</taxon>
        <taxon>Tissierella</taxon>
    </lineage>
</organism>
<evidence type="ECO:0000313" key="2">
    <source>
        <dbReference type="Proteomes" id="UP001524478"/>
    </source>
</evidence>
<name>A0ABT1SE58_9FIRM</name>
<protein>
    <submittedName>
        <fullName evidence="1">Uncharacterized protein</fullName>
    </submittedName>
</protein>
<keyword evidence="2" id="KW-1185">Reference proteome</keyword>
<proteinExistence type="predicted"/>
<dbReference type="EMBL" id="JANGAC010000015">
    <property type="protein sequence ID" value="MCQ4924759.1"/>
    <property type="molecule type" value="Genomic_DNA"/>
</dbReference>
<gene>
    <name evidence="1" type="ORF">NE686_16770</name>
</gene>
<dbReference type="Proteomes" id="UP001524478">
    <property type="component" value="Unassembled WGS sequence"/>
</dbReference>
<accession>A0ABT1SE58</accession>
<dbReference type="RefSeq" id="WP_216561040.1">
    <property type="nucleotide sequence ID" value="NZ_JAHLOH010000045.1"/>
</dbReference>
<evidence type="ECO:0000313" key="1">
    <source>
        <dbReference type="EMBL" id="MCQ4924759.1"/>
    </source>
</evidence>